<dbReference type="EMBL" id="JACGWU010000001">
    <property type="protein sequence ID" value="MBA8828227.1"/>
    <property type="molecule type" value="Genomic_DNA"/>
</dbReference>
<comment type="similarity">
    <text evidence="1">Belongs to the ice-binding protein family.</text>
</comment>
<organism evidence="7 8">
    <name type="scientific">Alpinimonas psychrophila</name>
    <dbReference type="NCBI Taxonomy" id="748908"/>
    <lineage>
        <taxon>Bacteria</taxon>
        <taxon>Bacillati</taxon>
        <taxon>Actinomycetota</taxon>
        <taxon>Actinomycetes</taxon>
        <taxon>Micrococcales</taxon>
        <taxon>Microbacteriaceae</taxon>
        <taxon>Alpinimonas</taxon>
    </lineage>
</organism>
<feature type="domain" description="Bacterial Ig-like" evidence="6">
    <location>
        <begin position="258"/>
        <end position="336"/>
    </location>
</feature>
<name>A0A7W3PN97_9MICO</name>
<dbReference type="InterPro" id="IPR022038">
    <property type="entry name" value="Ig-like_bact"/>
</dbReference>
<feature type="domain" description="Bacterial Ig-like" evidence="6">
    <location>
        <begin position="1355"/>
        <end position="1427"/>
    </location>
</feature>
<evidence type="ECO:0000259" key="6">
    <source>
        <dbReference type="Pfam" id="PF19077"/>
    </source>
</evidence>
<keyword evidence="4" id="KW-1133">Transmembrane helix</keyword>
<dbReference type="Pfam" id="PF19077">
    <property type="entry name" value="Big_13"/>
    <property type="match status" value="14"/>
</dbReference>
<reference evidence="7 8" key="1">
    <citation type="submission" date="2020-07" db="EMBL/GenBank/DDBJ databases">
        <title>Sequencing the genomes of 1000 actinobacteria strains.</title>
        <authorList>
            <person name="Klenk H.-P."/>
        </authorList>
    </citation>
    <scope>NUCLEOTIDE SEQUENCE [LARGE SCALE GENOMIC DNA]</scope>
    <source>
        <strain evidence="7 8">DSM 23737</strain>
    </source>
</reference>
<feature type="domain" description="Bacterial Ig-like" evidence="6">
    <location>
        <begin position="798"/>
        <end position="873"/>
    </location>
</feature>
<feature type="region of interest" description="Disordered" evidence="3">
    <location>
        <begin position="346"/>
        <end position="365"/>
    </location>
</feature>
<feature type="domain" description="Bacterial Ig-like" evidence="6">
    <location>
        <begin position="531"/>
        <end position="605"/>
    </location>
</feature>
<dbReference type="Pfam" id="PF12245">
    <property type="entry name" value="Big_3_2"/>
    <property type="match status" value="2"/>
</dbReference>
<evidence type="ECO:0000313" key="8">
    <source>
        <dbReference type="Proteomes" id="UP000524237"/>
    </source>
</evidence>
<feature type="domain" description="Bacterial Ig-like" evidence="6">
    <location>
        <begin position="890"/>
        <end position="961"/>
    </location>
</feature>
<gene>
    <name evidence="7" type="ORF">FB555_000298</name>
</gene>
<evidence type="ECO:0000259" key="5">
    <source>
        <dbReference type="Pfam" id="PF12245"/>
    </source>
</evidence>
<evidence type="ECO:0000256" key="1">
    <source>
        <dbReference type="ARBA" id="ARBA00005445"/>
    </source>
</evidence>
<feature type="domain" description="Ig-like" evidence="5">
    <location>
        <begin position="1218"/>
        <end position="1249"/>
    </location>
</feature>
<dbReference type="InterPro" id="IPR044016">
    <property type="entry name" value="Big_13"/>
</dbReference>
<keyword evidence="4" id="KW-0812">Transmembrane</keyword>
<evidence type="ECO:0008006" key="9">
    <source>
        <dbReference type="Google" id="ProtNLM"/>
    </source>
</evidence>
<dbReference type="NCBIfam" id="NF033510">
    <property type="entry name" value="Ca_tandemer"/>
    <property type="match status" value="16"/>
</dbReference>
<feature type="domain" description="Bacterial Ig-like" evidence="6">
    <location>
        <begin position="620"/>
        <end position="693"/>
    </location>
</feature>
<feature type="domain" description="Ig-like" evidence="5">
    <location>
        <begin position="1090"/>
        <end position="1148"/>
    </location>
</feature>
<feature type="domain" description="Bacterial Ig-like" evidence="6">
    <location>
        <begin position="710"/>
        <end position="784"/>
    </location>
</feature>
<sequence length="1969" mass="192065">MVRPRSVKIFTLPHVSSFASLALVGALLFAVPGGIAAATTNGPIALGSAASFSALSPAGLTISGNSTFPGDVGVAAPDGILTSDGAATIGGQTHNLDAVSLQALADARTAYTEARSRTATQVLPGDLIGLTLTPGVYHSVAAVGQTGALTLDAGGDANAVFIFQIDAALNTTAGVSMNLANGAKASNVFWQVAGAVTTGAGSHVVGTFLAKAAVTLGAGTNVAGRTISTDAAVTIPASFFTGAMSQSITTVSLVNASSVTTNNATPTISGTTDAQPGDSVSVSVENQNLNATVTASGTWSVNVPTPLSDGTHAVVVTVSNSAGSSVSANQALTIDTTPDSITLSGAASRSVGTQNPTVSGTTTAPVSSNVSVTVGVHSLTTTVQPDGSFSVALPSLVDGVYTVTATVTDTVGNTGSATQALTVDTTVDTVSVDGGFERLVASTTPTISGTTGLTAGAFVGVTVAGQSFTALVGAEGHWSIQAATLSQGAHDVVATATDAAGNVGSFTQVLTVDTVADAVTIDGGVTVNVISATPTVSGTSTAPAGTTVTLTVSPALSVVTTTVLADSTFSVALPALSEGQHDVVASVTDAAGNVGTFTQALTVDTTADTVAIDGGLTRSVNTATSTVAGTTSAPDGSTVVVSVAGQVVTATVTAGLWSVQIAALTDGIHDVVASVTDAAGNVGTFTQALTVDTTADTVALDGGATLTVTTATPHVSGTTSAPVGSTVTVAVTPGLTVVTATVLADSTFSVALPSLVDGMYAVTVSVTDAAGNTGSATQTLTIDTTAETIGIDGGFERLVASTTPTISGTTGLTAGAFVGVTVAGQSFTALVGAGGHWSIQAAVLTQGAHDVVATATDAAGNIGTSTQTLTVDTIADNVTIDGGLTVNVTSATPTVSGTSSAPAGSTVVVTAAGQVVSTTVTAGLWSVQVAALTDGAHDVVASVTDAAGNVATVTQTLTVDTATAPPAVDTTADTVAIDGGLTRSVNTATSTVAGTTSAPDGSTVVVSVAGQVVTATVTAGLWSVQVAALTDGIHDVVASVTDAAGNVGTFTQALTVDTTADTVALDGGATLTVTTATPHVSGTTSAPVGSTVTVAVSPGLTFVTATVLTDSTFSVALPSLVDGVYAVTASVIDAAGNTGSATQTLTVDTVVVPPVESDTTADTVALDGGATLTVTTATPHVSGTTSAPVGSTVTVAVTPGLTVVTATVLADSTFFVALPAISDGVYAVTASVIDAAGNTGSATQTLTVDTTNESVALDGGLARLVASETPTITGTTGLPSGSVVGVSVAGQNLTAIVGAGGHWSIQAAALTQGAHDVVATVTDGLGNIGTFTQTLTVDTIADTVSIDGGLTRSVNTAASTVSGTTSAPAGSTVVVSVAGQVVTAMVTAGLWSVQVPAVTDGTHNVVASVTDAAGNVGTFTQALTIDTTVTTPGARAVTVTGGAIRLGNDSTPTISGTSELPEGSPVQISIDTNHITTNVGPVGTWSYTPEPLTDGVHILVVSVTDTDGTVKTFTQVLTIDTTPDLLTIAGGVTLDVNNTTPTVSGTTTAPEGSTVVVRFAGQVLTASVNTSGTWAVTSAVTLAEGSYRVEASTTDVAGNTAVATQTLTVDTTAETISINGGAVLAGDDDTPTLSGTSGLRAGSIVNVLIDDVNHIALVQEDGGWSYTSAPLAEGVHIIVISATDAAGNTSSLTQTLTITLVPVATLTLNLSLGGVVAGAETLVSASNMMPDSPWTLTMHSSPVIVATGFTDATGAISYLAHLPNQVEVGAHRLILDAVKPDGALAQITAYLNINSSGNLTYSSDVANPESASTGSATPTTSPSPTTSSAAALASASVIPTPQTMPSPQPPQSTLATAQASAACIVADSVNVNSPSALSSNIGSSGHRGTSRLVSDQANVLAADAIAANEACITASPSADLGSTKSFASVVLDAGGVAGALSALAAFGFIFIRRRRNNEDEEELVELSAE</sequence>
<evidence type="ECO:0000256" key="2">
    <source>
        <dbReference type="ARBA" id="ARBA00022729"/>
    </source>
</evidence>
<feature type="domain" description="Bacterial Ig-like" evidence="6">
    <location>
        <begin position="439"/>
        <end position="514"/>
    </location>
</feature>
<proteinExistence type="inferred from homology"/>
<dbReference type="Pfam" id="PF11999">
    <property type="entry name" value="Ice_binding"/>
    <property type="match status" value="1"/>
</dbReference>
<comment type="caution">
    <text evidence="7">The sequence shown here is derived from an EMBL/GenBank/DDBJ whole genome shotgun (WGS) entry which is preliminary data.</text>
</comment>
<dbReference type="GO" id="GO:0005975">
    <property type="term" value="P:carbohydrate metabolic process"/>
    <property type="evidence" value="ECO:0007669"/>
    <property type="project" value="UniProtKB-ARBA"/>
</dbReference>
<feature type="compositionally biased region" description="Low complexity" evidence="3">
    <location>
        <begin position="1810"/>
        <end position="1831"/>
    </location>
</feature>
<accession>A0A7W3PN97</accession>
<evidence type="ECO:0000256" key="3">
    <source>
        <dbReference type="SAM" id="MobiDB-lite"/>
    </source>
</evidence>
<feature type="domain" description="Bacterial Ig-like" evidence="6">
    <location>
        <begin position="1265"/>
        <end position="1339"/>
    </location>
</feature>
<dbReference type="InterPro" id="IPR021884">
    <property type="entry name" value="Ice-bd_prot"/>
</dbReference>
<feature type="domain" description="Bacterial Ig-like" evidence="6">
    <location>
        <begin position="353"/>
        <end position="425"/>
    </location>
</feature>
<evidence type="ECO:0000256" key="4">
    <source>
        <dbReference type="SAM" id="Phobius"/>
    </source>
</evidence>
<protein>
    <recommendedName>
        <fullName evidence="9">Ig-like domain (Group 3)</fullName>
    </recommendedName>
</protein>
<feature type="domain" description="Bacterial Ig-like" evidence="6">
    <location>
        <begin position="1628"/>
        <end position="1698"/>
    </location>
</feature>
<evidence type="ECO:0000313" key="7">
    <source>
        <dbReference type="EMBL" id="MBA8828227.1"/>
    </source>
</evidence>
<dbReference type="Proteomes" id="UP000524237">
    <property type="component" value="Unassembled WGS sequence"/>
</dbReference>
<keyword evidence="2" id="KW-0732">Signal</keyword>
<feature type="region of interest" description="Disordered" evidence="3">
    <location>
        <begin position="1804"/>
        <end position="1831"/>
    </location>
</feature>
<keyword evidence="4" id="KW-0472">Membrane</keyword>
<feature type="transmembrane region" description="Helical" evidence="4">
    <location>
        <begin position="1926"/>
        <end position="1951"/>
    </location>
</feature>
<keyword evidence="8" id="KW-1185">Reference proteome</keyword>
<feature type="domain" description="Bacterial Ig-like" evidence="6">
    <location>
        <begin position="985"/>
        <end position="1058"/>
    </location>
</feature>
<feature type="domain" description="Bacterial Ig-like" evidence="6">
    <location>
        <begin position="1446"/>
        <end position="1521"/>
    </location>
</feature>
<dbReference type="InterPro" id="IPR013783">
    <property type="entry name" value="Ig-like_fold"/>
</dbReference>
<feature type="domain" description="Bacterial Ig-like" evidence="6">
    <location>
        <begin position="1537"/>
        <end position="1611"/>
    </location>
</feature>
<dbReference type="Gene3D" id="2.60.40.10">
    <property type="entry name" value="Immunoglobulins"/>
    <property type="match status" value="16"/>
</dbReference>